<reference evidence="2" key="2">
    <citation type="submission" date="2020-09" db="EMBL/GenBank/DDBJ databases">
        <authorList>
            <person name="Sun Q."/>
            <person name="Zhou Y."/>
        </authorList>
    </citation>
    <scope>NUCLEOTIDE SEQUENCE</scope>
    <source>
        <strain evidence="2">CGMCC 1.12698</strain>
    </source>
</reference>
<keyword evidence="3" id="KW-1185">Reference proteome</keyword>
<evidence type="ECO:0000313" key="3">
    <source>
        <dbReference type="Proteomes" id="UP000605259"/>
    </source>
</evidence>
<comment type="caution">
    <text evidence="2">The sequence shown here is derived from an EMBL/GenBank/DDBJ whole genome shotgun (WGS) entry which is preliminary data.</text>
</comment>
<evidence type="ECO:0000256" key="1">
    <source>
        <dbReference type="SAM" id="Phobius"/>
    </source>
</evidence>
<evidence type="ECO:0000313" key="2">
    <source>
        <dbReference type="EMBL" id="GGE58770.1"/>
    </source>
</evidence>
<dbReference type="AlphaFoldDB" id="A0A917AK48"/>
<protein>
    <submittedName>
        <fullName evidence="2">Uncharacterized protein</fullName>
    </submittedName>
</protein>
<name>A0A917AK48_9BACI</name>
<organism evidence="2 3">
    <name type="scientific">Priestia taiwanensis</name>
    <dbReference type="NCBI Taxonomy" id="1347902"/>
    <lineage>
        <taxon>Bacteria</taxon>
        <taxon>Bacillati</taxon>
        <taxon>Bacillota</taxon>
        <taxon>Bacilli</taxon>
        <taxon>Bacillales</taxon>
        <taxon>Bacillaceae</taxon>
        <taxon>Priestia</taxon>
    </lineage>
</organism>
<keyword evidence="1" id="KW-0472">Membrane</keyword>
<dbReference type="EMBL" id="BMFK01000001">
    <property type="protein sequence ID" value="GGE58770.1"/>
    <property type="molecule type" value="Genomic_DNA"/>
</dbReference>
<gene>
    <name evidence="2" type="ORF">GCM10007140_06410</name>
</gene>
<keyword evidence="1" id="KW-0812">Transmembrane</keyword>
<accession>A0A917AK48</accession>
<feature type="transmembrane region" description="Helical" evidence="1">
    <location>
        <begin position="6"/>
        <end position="27"/>
    </location>
</feature>
<proteinExistence type="predicted"/>
<feature type="transmembrane region" description="Helical" evidence="1">
    <location>
        <begin position="48"/>
        <end position="68"/>
    </location>
</feature>
<dbReference type="Proteomes" id="UP000605259">
    <property type="component" value="Unassembled WGS sequence"/>
</dbReference>
<keyword evidence="1" id="KW-1133">Transmembrane helix</keyword>
<sequence length="69" mass="7931">MKAKDVVLILLFVTVLISWFMVTRSLWDIVTIIVCSAIIVMKIKEKEYIRASLISVFFVILMVSRLGLI</sequence>
<reference evidence="2" key="1">
    <citation type="journal article" date="2014" name="Int. J. Syst. Evol. Microbiol.">
        <title>Complete genome sequence of Corynebacterium casei LMG S-19264T (=DSM 44701T), isolated from a smear-ripened cheese.</title>
        <authorList>
            <consortium name="US DOE Joint Genome Institute (JGI-PGF)"/>
            <person name="Walter F."/>
            <person name="Albersmeier A."/>
            <person name="Kalinowski J."/>
            <person name="Ruckert C."/>
        </authorList>
    </citation>
    <scope>NUCLEOTIDE SEQUENCE</scope>
    <source>
        <strain evidence="2">CGMCC 1.12698</strain>
    </source>
</reference>